<organism evidence="2 3">
    <name type="scientific">Pseudosulfitobacter pseudonitzschiae</name>
    <dbReference type="NCBI Taxonomy" id="1402135"/>
    <lineage>
        <taxon>Bacteria</taxon>
        <taxon>Pseudomonadati</taxon>
        <taxon>Pseudomonadota</taxon>
        <taxon>Alphaproteobacteria</taxon>
        <taxon>Rhodobacterales</taxon>
        <taxon>Roseobacteraceae</taxon>
        <taxon>Pseudosulfitobacter</taxon>
    </lineage>
</organism>
<feature type="compositionally biased region" description="Acidic residues" evidence="1">
    <location>
        <begin position="317"/>
        <end position="332"/>
    </location>
</feature>
<dbReference type="Proteomes" id="UP000809337">
    <property type="component" value="Unassembled WGS sequence"/>
</dbReference>
<evidence type="ECO:0000313" key="3">
    <source>
        <dbReference type="Proteomes" id="UP000809337"/>
    </source>
</evidence>
<dbReference type="EMBL" id="JAFBWN010000015">
    <property type="protein sequence ID" value="MBM2356441.1"/>
    <property type="molecule type" value="Genomic_DNA"/>
</dbReference>
<feature type="region of interest" description="Disordered" evidence="1">
    <location>
        <begin position="240"/>
        <end position="332"/>
    </location>
</feature>
<sequence length="332" mass="36628">MSNPLKMRDSDDVSTIEDIKQREVGDDVPALRAIDPSLSQYDFGDLSKAVEFSKLMCQAGEMLPPHARRNPAICLALTMRATHWGFDPFALSQETFQATSGGPIGYQAKVFSAVARKAKIILQYRYEGDLEITDKPALSAKGNQVAKRSAVGNIRCICYATDGGQVLEYETPELDQITIKNSALWHNDPKQQLAYYAARGWMRRYRSDLMMGAYSDEEVEQIQMRDVSPKVGRFAQLASDAREAAKKTQGGPADGVDDDAQDQDAEEENSEAEIDQDSPEFQNGVAAGEGGLSRGDCPYTDDRTKAFNWLAGWDSTLPEEEQDGDDTEGGEE</sequence>
<evidence type="ECO:0000313" key="2">
    <source>
        <dbReference type="EMBL" id="MBM2356441.1"/>
    </source>
</evidence>
<feature type="compositionally biased region" description="Acidic residues" evidence="1">
    <location>
        <begin position="255"/>
        <end position="278"/>
    </location>
</feature>
<reference evidence="2" key="1">
    <citation type="submission" date="2021-01" db="EMBL/GenBank/DDBJ databases">
        <title>Diatom-associated Roseobacters Show Island Model of Population Structure.</title>
        <authorList>
            <person name="Qu L."/>
            <person name="Feng X."/>
            <person name="Chen Y."/>
            <person name="Li L."/>
            <person name="Wang X."/>
            <person name="Hu Z."/>
            <person name="Wang H."/>
            <person name="Luo H."/>
        </authorList>
    </citation>
    <scope>NUCLEOTIDE SEQUENCE</scope>
    <source>
        <strain evidence="2">SM26-45</strain>
    </source>
</reference>
<gene>
    <name evidence="2" type="ORF">JQX14_17945</name>
</gene>
<dbReference type="InterPro" id="IPR018330">
    <property type="entry name" value="RecT_fam"/>
</dbReference>
<name>A0A9Q2RWB8_9RHOB</name>
<dbReference type="Pfam" id="PF03837">
    <property type="entry name" value="RecT"/>
    <property type="match status" value="1"/>
</dbReference>
<proteinExistence type="predicted"/>
<evidence type="ECO:0000256" key="1">
    <source>
        <dbReference type="SAM" id="MobiDB-lite"/>
    </source>
</evidence>
<dbReference type="InterPro" id="IPR007040">
    <property type="entry name" value="Ribosome_modulation_factor"/>
</dbReference>
<dbReference type="AlphaFoldDB" id="A0A9Q2RWB8"/>
<accession>A0A9Q2RWB8</accession>
<dbReference type="Pfam" id="PF04957">
    <property type="entry name" value="RMF"/>
    <property type="match status" value="1"/>
</dbReference>
<comment type="caution">
    <text evidence="2">The sequence shown here is derived from an EMBL/GenBank/DDBJ whole genome shotgun (WGS) entry which is preliminary data.</text>
</comment>
<dbReference type="GO" id="GO:0003677">
    <property type="term" value="F:DNA binding"/>
    <property type="evidence" value="ECO:0007669"/>
    <property type="project" value="InterPro"/>
</dbReference>
<dbReference type="GO" id="GO:0006259">
    <property type="term" value="P:DNA metabolic process"/>
    <property type="evidence" value="ECO:0007669"/>
    <property type="project" value="InterPro"/>
</dbReference>
<protein>
    <submittedName>
        <fullName evidence="2">Recombinase RecT</fullName>
    </submittedName>
</protein>
<dbReference type="RefSeq" id="WP_231035367.1">
    <property type="nucleotide sequence ID" value="NZ_JAJNGX010000015.1"/>
</dbReference>